<name>A0A6G4W994_9HYPH</name>
<gene>
    <name evidence="1" type="ORF">G6N73_06300</name>
</gene>
<dbReference type="EMBL" id="JAAKZF010000004">
    <property type="protein sequence ID" value="NGO50793.1"/>
    <property type="molecule type" value="Genomic_DNA"/>
</dbReference>
<protein>
    <submittedName>
        <fullName evidence="1">Uncharacterized protein</fullName>
    </submittedName>
</protein>
<evidence type="ECO:0000313" key="1">
    <source>
        <dbReference type="EMBL" id="NGO50793.1"/>
    </source>
</evidence>
<organism evidence="1 2">
    <name type="scientific">Allomesorhizobium camelthorni</name>
    <dbReference type="NCBI Taxonomy" id="475069"/>
    <lineage>
        <taxon>Bacteria</taxon>
        <taxon>Pseudomonadati</taxon>
        <taxon>Pseudomonadota</taxon>
        <taxon>Alphaproteobacteria</taxon>
        <taxon>Hyphomicrobiales</taxon>
        <taxon>Phyllobacteriaceae</taxon>
        <taxon>Allomesorhizobium</taxon>
    </lineage>
</organism>
<sequence>MLPENITAVIARNERWTGDAASEPYEAGWAREALFFIRALKQPVGASPTGWIEISPDGMHWLREGTEFRMPSQKDAIAAARLTCFGNWLRVATQFEQGAECTVLVTVHLKA</sequence>
<dbReference type="Proteomes" id="UP001642900">
    <property type="component" value="Unassembled WGS sequence"/>
</dbReference>
<dbReference type="RefSeq" id="WP_165024841.1">
    <property type="nucleotide sequence ID" value="NZ_JAAKZF010000004.1"/>
</dbReference>
<keyword evidence="2" id="KW-1185">Reference proteome</keyword>
<comment type="caution">
    <text evidence="1">The sequence shown here is derived from an EMBL/GenBank/DDBJ whole genome shotgun (WGS) entry which is preliminary data.</text>
</comment>
<evidence type="ECO:0000313" key="2">
    <source>
        <dbReference type="Proteomes" id="UP001642900"/>
    </source>
</evidence>
<dbReference type="AlphaFoldDB" id="A0A6G4W994"/>
<accession>A0A6G4W994</accession>
<proteinExistence type="predicted"/>
<reference evidence="1 2" key="1">
    <citation type="submission" date="2020-02" db="EMBL/GenBank/DDBJ databases">
        <title>Genome sequence of strain CCNWXJ40-4.</title>
        <authorList>
            <person name="Gao J."/>
            <person name="Sun J."/>
        </authorList>
    </citation>
    <scope>NUCLEOTIDE SEQUENCE [LARGE SCALE GENOMIC DNA]</scope>
    <source>
        <strain evidence="1 2">CCNWXJ 40-4</strain>
    </source>
</reference>